<protein>
    <recommendedName>
        <fullName evidence="2">PF03932 family protein CutC</fullName>
    </recommendedName>
</protein>
<dbReference type="PANTHER" id="PTHR12598">
    <property type="entry name" value="COPPER HOMEOSTASIS PROTEIN CUTC"/>
    <property type="match status" value="1"/>
</dbReference>
<dbReference type="FunFam" id="3.20.20.380:FF:000001">
    <property type="entry name" value="Copper homeostasis protein CutC"/>
    <property type="match status" value="1"/>
</dbReference>
<reference evidence="3 4" key="1">
    <citation type="submission" date="2018-08" db="EMBL/GenBank/DDBJ databases">
        <title>A genome reference for cultivated species of the human gut microbiota.</title>
        <authorList>
            <person name="Zou Y."/>
            <person name="Xue W."/>
            <person name="Luo G."/>
        </authorList>
    </citation>
    <scope>NUCLEOTIDE SEQUENCE [LARGE SCALE GENOMIC DNA]</scope>
    <source>
        <strain evidence="3 4">AF36-16BH</strain>
    </source>
</reference>
<dbReference type="GO" id="GO:0005737">
    <property type="term" value="C:cytoplasm"/>
    <property type="evidence" value="ECO:0007669"/>
    <property type="project" value="UniProtKB-SubCell"/>
</dbReference>
<dbReference type="RefSeq" id="WP_118423639.1">
    <property type="nucleotide sequence ID" value="NZ_JAJCKC010000027.1"/>
</dbReference>
<name>A0A415MW09_9BACE</name>
<dbReference type="HAMAP" id="MF_00795">
    <property type="entry name" value="CutC"/>
    <property type="match status" value="1"/>
</dbReference>
<dbReference type="EMBL" id="QRPE01000041">
    <property type="protein sequence ID" value="RHL86131.1"/>
    <property type="molecule type" value="Genomic_DNA"/>
</dbReference>
<dbReference type="InterPro" id="IPR005627">
    <property type="entry name" value="CutC-like"/>
</dbReference>
<gene>
    <name evidence="2" type="primary">cutC</name>
    <name evidence="3" type="ORF">DWZ95_22150</name>
</gene>
<evidence type="ECO:0000313" key="3">
    <source>
        <dbReference type="EMBL" id="RHL86131.1"/>
    </source>
</evidence>
<dbReference type="Pfam" id="PF03932">
    <property type="entry name" value="CutC"/>
    <property type="match status" value="1"/>
</dbReference>
<comment type="caution">
    <text evidence="3">The sequence shown here is derived from an EMBL/GenBank/DDBJ whole genome shotgun (WGS) entry which is preliminary data.</text>
</comment>
<sequence>MEPYQFEVCANSVESCLAAQAGGANRVELCAGIPEGGTTPSYGDIVIAREALTKTLLHVIIRPRGGDFLYSPIEQRIMLKDIDNARQLGADGVVFGCLTAKGDVDLSLMRQLIEVSQGMSVTFHRAFDVCRNPQEALEQIIELGCNRILTSGAQATAEQGIPLLKKLQQQADGRIILLAGCGVNENNIAHIATETGIREFHFSARETIESKMLHRNGTVSMGGTVNIEEYQRPITTVERVKETIKALTGLKQEMCQN</sequence>
<evidence type="ECO:0000256" key="2">
    <source>
        <dbReference type="HAMAP-Rule" id="MF_00795"/>
    </source>
</evidence>
<dbReference type="GO" id="GO:0005507">
    <property type="term" value="F:copper ion binding"/>
    <property type="evidence" value="ECO:0007669"/>
    <property type="project" value="TreeGrafter"/>
</dbReference>
<dbReference type="InterPro" id="IPR036822">
    <property type="entry name" value="CutC-like_dom_sf"/>
</dbReference>
<comment type="caution">
    <text evidence="2">Once thought to be involved in copper homeostasis, experiments in E.coli have shown this is not the case.</text>
</comment>
<organism evidence="3 4">
    <name type="scientific">Bacteroides intestinalis</name>
    <dbReference type="NCBI Taxonomy" id="329854"/>
    <lineage>
        <taxon>Bacteria</taxon>
        <taxon>Pseudomonadati</taxon>
        <taxon>Bacteroidota</taxon>
        <taxon>Bacteroidia</taxon>
        <taxon>Bacteroidales</taxon>
        <taxon>Bacteroidaceae</taxon>
        <taxon>Bacteroides</taxon>
    </lineage>
</organism>
<dbReference type="Proteomes" id="UP000285013">
    <property type="component" value="Unassembled WGS sequence"/>
</dbReference>
<evidence type="ECO:0000313" key="4">
    <source>
        <dbReference type="Proteomes" id="UP000285013"/>
    </source>
</evidence>
<comment type="subcellular location">
    <subcellularLocation>
        <location evidence="2">Cytoplasm</location>
    </subcellularLocation>
</comment>
<proteinExistence type="inferred from homology"/>
<evidence type="ECO:0000256" key="1">
    <source>
        <dbReference type="ARBA" id="ARBA00007768"/>
    </source>
</evidence>
<accession>A0A415MW09</accession>
<keyword evidence="2" id="KW-0963">Cytoplasm</keyword>
<comment type="similarity">
    <text evidence="1 2">Belongs to the CutC family.</text>
</comment>
<dbReference type="AlphaFoldDB" id="A0A415MW09"/>
<dbReference type="SUPFAM" id="SSF110395">
    <property type="entry name" value="CutC-like"/>
    <property type="match status" value="1"/>
</dbReference>
<dbReference type="PANTHER" id="PTHR12598:SF0">
    <property type="entry name" value="COPPER HOMEOSTASIS PROTEIN CUTC HOMOLOG"/>
    <property type="match status" value="1"/>
</dbReference>
<dbReference type="Gene3D" id="3.20.20.380">
    <property type="entry name" value="Copper homeostasis (CutC) domain"/>
    <property type="match status" value="1"/>
</dbReference>